<evidence type="ECO:0000313" key="6">
    <source>
        <dbReference type="Proteomes" id="UP000239735"/>
    </source>
</evidence>
<dbReference type="InterPro" id="IPR051685">
    <property type="entry name" value="Ycf3/AcsC/BcsC/TPR_MFPF"/>
</dbReference>
<evidence type="ECO:0000256" key="2">
    <source>
        <dbReference type="ARBA" id="ARBA00022803"/>
    </source>
</evidence>
<dbReference type="PANTHER" id="PTHR44943:SF4">
    <property type="entry name" value="TPR REPEAT-CONTAINING PROTEIN MJ0798"/>
    <property type="match status" value="1"/>
</dbReference>
<name>A0A2N9M0C0_9BACT</name>
<evidence type="ECO:0000256" key="1">
    <source>
        <dbReference type="ARBA" id="ARBA00022737"/>
    </source>
</evidence>
<dbReference type="SMART" id="SM00028">
    <property type="entry name" value="TPR"/>
    <property type="match status" value="3"/>
</dbReference>
<dbReference type="Pfam" id="PF13181">
    <property type="entry name" value="TPR_8"/>
    <property type="match status" value="1"/>
</dbReference>
<proteinExistence type="predicted"/>
<accession>A0A2N9M0C0</accession>
<dbReference type="EMBL" id="OKRB01000130">
    <property type="protein sequence ID" value="SPE28893.1"/>
    <property type="molecule type" value="Genomic_DNA"/>
</dbReference>
<dbReference type="Pfam" id="PF13424">
    <property type="entry name" value="TPR_12"/>
    <property type="match status" value="1"/>
</dbReference>
<feature type="region of interest" description="Disordered" evidence="4">
    <location>
        <begin position="31"/>
        <end position="58"/>
    </location>
</feature>
<keyword evidence="2 3" id="KW-0802">TPR repeat</keyword>
<sequence length="268" mass="30176">MGRFDAKRRLWLLIFFAALFGSSHILLSQATNPAPAQSPAPPVSTATPQPQKQPTPEEIGDSLTARQRYQAAIAAYEKATERTATLWNKMGIDYQMMFNSKDALRCYKESLKLDARNSQVLNNLATVYASLKEYGQADKMYRKALKYDAQSALIYKNMGTNLLAEHKYDRGWDAYKRAIALDPQIFSDHSSPTVENPASVQERGAMNYYMALGCVRAGYADCALQYLRMALDEGFITRKKVAADAEFASLRDNPAFQQLLKEEDKRSQ</sequence>
<evidence type="ECO:0000313" key="5">
    <source>
        <dbReference type="EMBL" id="SPE28893.1"/>
    </source>
</evidence>
<dbReference type="InterPro" id="IPR019734">
    <property type="entry name" value="TPR_rpt"/>
</dbReference>
<feature type="compositionally biased region" description="Low complexity" evidence="4">
    <location>
        <begin position="43"/>
        <end position="56"/>
    </location>
</feature>
<protein>
    <submittedName>
        <fullName evidence="5">Putative Tetratricopeptide TPR_2 repeat protein</fullName>
    </submittedName>
</protein>
<dbReference type="NCBIfam" id="NF047558">
    <property type="entry name" value="TPR_END_plus"/>
    <property type="match status" value="1"/>
</dbReference>
<evidence type="ECO:0000256" key="4">
    <source>
        <dbReference type="SAM" id="MobiDB-lite"/>
    </source>
</evidence>
<keyword evidence="1" id="KW-0677">Repeat</keyword>
<evidence type="ECO:0000256" key="3">
    <source>
        <dbReference type="PROSITE-ProRule" id="PRU00339"/>
    </source>
</evidence>
<reference evidence="6" key="1">
    <citation type="submission" date="2018-02" db="EMBL/GenBank/DDBJ databases">
        <authorList>
            <person name="Hausmann B."/>
        </authorList>
    </citation>
    <scope>NUCLEOTIDE SEQUENCE [LARGE SCALE GENOMIC DNA]</scope>
    <source>
        <strain evidence="6">Peat soil MAG SbA5</strain>
    </source>
</reference>
<dbReference type="AlphaFoldDB" id="A0A2N9M0C0"/>
<dbReference type="SUPFAM" id="SSF48452">
    <property type="entry name" value="TPR-like"/>
    <property type="match status" value="1"/>
</dbReference>
<dbReference type="Gene3D" id="1.25.40.10">
    <property type="entry name" value="Tetratricopeptide repeat domain"/>
    <property type="match status" value="1"/>
</dbReference>
<feature type="repeat" description="TPR" evidence="3">
    <location>
        <begin position="118"/>
        <end position="151"/>
    </location>
</feature>
<dbReference type="OrthoDB" id="113951at2"/>
<organism evidence="5 6">
    <name type="scientific">Candidatus Sulfuritelmatomonas gaucii</name>
    <dbReference type="NCBI Taxonomy" id="2043161"/>
    <lineage>
        <taxon>Bacteria</taxon>
        <taxon>Pseudomonadati</taxon>
        <taxon>Acidobacteriota</taxon>
        <taxon>Terriglobia</taxon>
        <taxon>Terriglobales</taxon>
        <taxon>Acidobacteriaceae</taxon>
        <taxon>Candidatus Sulfuritelmatomonas</taxon>
    </lineage>
</organism>
<dbReference type="Proteomes" id="UP000239735">
    <property type="component" value="Unassembled WGS sequence"/>
</dbReference>
<dbReference type="InterPro" id="IPR011990">
    <property type="entry name" value="TPR-like_helical_dom_sf"/>
</dbReference>
<feature type="repeat" description="TPR" evidence="3">
    <location>
        <begin position="152"/>
        <end position="185"/>
    </location>
</feature>
<gene>
    <name evidence="5" type="ORF">SBA5_70036</name>
</gene>
<feature type="repeat" description="TPR" evidence="3">
    <location>
        <begin position="84"/>
        <end position="117"/>
    </location>
</feature>
<dbReference type="PROSITE" id="PS50005">
    <property type="entry name" value="TPR"/>
    <property type="match status" value="3"/>
</dbReference>
<dbReference type="PANTHER" id="PTHR44943">
    <property type="entry name" value="CELLULOSE SYNTHASE OPERON PROTEIN C"/>
    <property type="match status" value="1"/>
</dbReference>